<keyword evidence="1" id="KW-0812">Transmembrane</keyword>
<feature type="transmembrane region" description="Helical" evidence="1">
    <location>
        <begin position="43"/>
        <end position="61"/>
    </location>
</feature>
<keyword evidence="1" id="KW-0472">Membrane</keyword>
<keyword evidence="1" id="KW-1133">Transmembrane helix</keyword>
<evidence type="ECO:0000313" key="3">
    <source>
        <dbReference type="Proteomes" id="UP000176939"/>
    </source>
</evidence>
<gene>
    <name evidence="2" type="ORF">A2Z67_03105</name>
</gene>
<sequence length="179" mass="20977">MPALIEETKPKEEEKENQEIVQEKDLFVWSSPARPFKRRDREFYITICAIAGIVGLILFLTEGLMPVILIISLIFLFYVLSTVEPDVIEYKIINKGIKIADAKVDWNLLTRFWFSRRYDSELLIIEEKILPGRVELVIKGEDKEKLREVLKKYVIEEETPLSFLDKSANWFSRKLPGNK</sequence>
<evidence type="ECO:0000313" key="2">
    <source>
        <dbReference type="EMBL" id="OGM09762.1"/>
    </source>
</evidence>
<name>A0A1F7X3V5_9BACT</name>
<reference evidence="2 3" key="1">
    <citation type="journal article" date="2016" name="Nat. Commun.">
        <title>Thousands of microbial genomes shed light on interconnected biogeochemical processes in an aquifer system.</title>
        <authorList>
            <person name="Anantharaman K."/>
            <person name="Brown C.T."/>
            <person name="Hug L.A."/>
            <person name="Sharon I."/>
            <person name="Castelle C.J."/>
            <person name="Probst A.J."/>
            <person name="Thomas B.C."/>
            <person name="Singh A."/>
            <person name="Wilkins M.J."/>
            <person name="Karaoz U."/>
            <person name="Brodie E.L."/>
            <person name="Williams K.H."/>
            <person name="Hubbard S.S."/>
            <person name="Banfield J.F."/>
        </authorList>
    </citation>
    <scope>NUCLEOTIDE SEQUENCE [LARGE SCALE GENOMIC DNA]</scope>
</reference>
<feature type="transmembrane region" description="Helical" evidence="1">
    <location>
        <begin position="67"/>
        <end position="88"/>
    </location>
</feature>
<protein>
    <recommendedName>
        <fullName evidence="4">DUF5673 domain-containing protein</fullName>
    </recommendedName>
</protein>
<accession>A0A1F7X3V5</accession>
<comment type="caution">
    <text evidence="2">The sequence shown here is derived from an EMBL/GenBank/DDBJ whole genome shotgun (WGS) entry which is preliminary data.</text>
</comment>
<organism evidence="2 3">
    <name type="scientific">Candidatus Woesebacteria bacterium RBG_13_36_22</name>
    <dbReference type="NCBI Taxonomy" id="1802478"/>
    <lineage>
        <taxon>Bacteria</taxon>
        <taxon>Candidatus Woeseibacteriota</taxon>
    </lineage>
</organism>
<evidence type="ECO:0008006" key="4">
    <source>
        <dbReference type="Google" id="ProtNLM"/>
    </source>
</evidence>
<dbReference type="AlphaFoldDB" id="A0A1F7X3V5"/>
<dbReference type="Proteomes" id="UP000176939">
    <property type="component" value="Unassembled WGS sequence"/>
</dbReference>
<evidence type="ECO:0000256" key="1">
    <source>
        <dbReference type="SAM" id="Phobius"/>
    </source>
</evidence>
<dbReference type="EMBL" id="MGFQ01000019">
    <property type="protein sequence ID" value="OGM09762.1"/>
    <property type="molecule type" value="Genomic_DNA"/>
</dbReference>
<proteinExistence type="predicted"/>